<proteinExistence type="predicted"/>
<dbReference type="Gene3D" id="3.40.570.10">
    <property type="entry name" value="Extracellular Endonuclease, subunit A"/>
    <property type="match status" value="1"/>
</dbReference>
<organism evidence="4 5">
    <name type="scientific">Streptohalobacillus salinus</name>
    <dbReference type="NCBI Taxonomy" id="621096"/>
    <lineage>
        <taxon>Bacteria</taxon>
        <taxon>Bacillati</taxon>
        <taxon>Bacillota</taxon>
        <taxon>Bacilli</taxon>
        <taxon>Bacillales</taxon>
        <taxon>Bacillaceae</taxon>
        <taxon>Streptohalobacillus</taxon>
    </lineage>
</organism>
<gene>
    <name evidence="4" type="ORF">DES38_1179</name>
</gene>
<feature type="region of interest" description="Disordered" evidence="1">
    <location>
        <begin position="349"/>
        <end position="412"/>
    </location>
</feature>
<evidence type="ECO:0000256" key="1">
    <source>
        <dbReference type="SAM" id="MobiDB-lite"/>
    </source>
</evidence>
<keyword evidence="2" id="KW-0472">Membrane</keyword>
<keyword evidence="2" id="KW-1133">Transmembrane helix</keyword>
<feature type="region of interest" description="Disordered" evidence="1">
    <location>
        <begin position="75"/>
        <end position="161"/>
    </location>
</feature>
<dbReference type="AlphaFoldDB" id="A0A2V3W266"/>
<evidence type="ECO:0000313" key="5">
    <source>
        <dbReference type="Proteomes" id="UP000247922"/>
    </source>
</evidence>
<sequence length="434" mass="48588">MTKVKKAIIIIGVLLALFISIFAWPFSLPISLFAFWYFTKKKPKKTSKKYAIYASIISVCGLIMFGTIINSEGFSESTSEKDAPDQVELSEEDIQEQEEREEQERKEQEEAVQEQKEEQEEKERQEQEEQERKEKEAAEANPNKSNETQVPTEPVSVPSGQESVVINDNIPLFSNADISSTDVYHRNGALDSLGRVTAANAIVGVEIMPAEERGDIGHHEPTGWNQERYEGIGAGGWLYNRSHLIGHQMTGNDDYANLMTGTRWFNMRMLEYENYVANYVEITENHVRYRVTPIFEGNNLVASGAYMEGFSIEDNGEGLMFNIYVPNIQPGIEINYADGSSVALNEPNTEDAVAQKPEPDPKPEPKPTPEPEPKPEPDPEPEPEDGDVSSVDTNGNGTVTISEAEAAGYSMPITDDHWLYKYMIDRDGDGMVGE</sequence>
<name>A0A2V3W266_9BACI</name>
<dbReference type="InterPro" id="IPR044927">
    <property type="entry name" value="Endonuclea_NS_2"/>
</dbReference>
<dbReference type="EMBL" id="QJJR01000017">
    <property type="protein sequence ID" value="PXW87171.1"/>
    <property type="molecule type" value="Genomic_DNA"/>
</dbReference>
<feature type="compositionally biased region" description="Basic and acidic residues" evidence="1">
    <location>
        <begin position="357"/>
        <end position="377"/>
    </location>
</feature>
<accession>A0A2V3W266</accession>
<dbReference type="Proteomes" id="UP000247922">
    <property type="component" value="Unassembled WGS sequence"/>
</dbReference>
<dbReference type="OrthoDB" id="4376109at2"/>
<feature type="compositionally biased region" description="Basic and acidic residues" evidence="1">
    <location>
        <begin position="102"/>
        <end position="138"/>
    </location>
</feature>
<dbReference type="InterPro" id="IPR044929">
    <property type="entry name" value="DNA/RNA_non-sp_Endonuclease_sf"/>
</dbReference>
<feature type="transmembrane region" description="Helical" evidence="2">
    <location>
        <begin position="50"/>
        <end position="69"/>
    </location>
</feature>
<keyword evidence="5" id="KW-1185">Reference proteome</keyword>
<feature type="transmembrane region" description="Helical" evidence="2">
    <location>
        <begin position="6"/>
        <end position="38"/>
    </location>
</feature>
<evidence type="ECO:0000313" key="4">
    <source>
        <dbReference type="EMBL" id="PXW87171.1"/>
    </source>
</evidence>
<feature type="compositionally biased region" description="Polar residues" evidence="1">
    <location>
        <begin position="390"/>
        <end position="401"/>
    </location>
</feature>
<reference evidence="4 5" key="1">
    <citation type="submission" date="2018-05" db="EMBL/GenBank/DDBJ databases">
        <title>Genomic Encyclopedia of Type Strains, Phase IV (KMG-IV): sequencing the most valuable type-strain genomes for metagenomic binning, comparative biology and taxonomic classification.</title>
        <authorList>
            <person name="Goeker M."/>
        </authorList>
    </citation>
    <scope>NUCLEOTIDE SEQUENCE [LARGE SCALE GENOMIC DNA]</scope>
    <source>
        <strain evidence="4 5">DSM 22440</strain>
    </source>
</reference>
<keyword evidence="2" id="KW-0812">Transmembrane</keyword>
<dbReference type="Pfam" id="PF13930">
    <property type="entry name" value="Endonuclea_NS_2"/>
    <property type="match status" value="1"/>
</dbReference>
<feature type="compositionally biased region" description="Acidic residues" evidence="1">
    <location>
        <begin position="378"/>
        <end position="387"/>
    </location>
</feature>
<protein>
    <submittedName>
        <fullName evidence="4">DNA-entry nuclease</fullName>
    </submittedName>
</protein>
<feature type="compositionally biased region" description="Acidic residues" evidence="1">
    <location>
        <begin position="88"/>
        <end position="101"/>
    </location>
</feature>
<feature type="domain" description="Type VII secretion system protein EssD-like" evidence="3">
    <location>
        <begin position="186"/>
        <end position="308"/>
    </location>
</feature>
<feature type="compositionally biased region" description="Polar residues" evidence="1">
    <location>
        <begin position="142"/>
        <end position="151"/>
    </location>
</feature>
<comment type="caution">
    <text evidence="4">The sequence shown here is derived from an EMBL/GenBank/DDBJ whole genome shotgun (WGS) entry which is preliminary data.</text>
</comment>
<evidence type="ECO:0000256" key="2">
    <source>
        <dbReference type="SAM" id="Phobius"/>
    </source>
</evidence>
<evidence type="ECO:0000259" key="3">
    <source>
        <dbReference type="Pfam" id="PF13930"/>
    </source>
</evidence>